<dbReference type="InterPro" id="IPR050765">
    <property type="entry name" value="Riboflavin_Biosynth_HTPR"/>
</dbReference>
<feature type="domain" description="CMP/dCMP-type deaminase" evidence="12">
    <location>
        <begin position="1"/>
        <end position="126"/>
    </location>
</feature>
<sequence length="338" mass="37365">MNDLTCMALAAQEAAKATTYKTFDNPRVGAIIVQNNQIIATGHHEAFGQAHAEINAFNHLKDKNQIIGATVYVTLEPCSSAGKVGSCAKEMSTWGLRRVVVGSIDPNPTTNGQGIALLKAAGVEVDVLNTNHSACLNPEFYYYFQSKKPYVQLKLVVSKDGFVSAGHHKRTKLTDARADIDVHQERAAKSAIMIGSQTLLVDQPQLTVRLVAIDHQQPMRVVIDRRGRLQNSHFDFSNRWIIYTENVAFANQNHNVYLMTHGLAGVLRHLAQQNIQSVMIEGGPKLMNAFIAENLWQEMLIYETNATLGSGVPGVICKQMPESETRVGNALKRRYINN</sequence>
<comment type="pathway">
    <text evidence="2 11">Cofactor biosynthesis; riboflavin biosynthesis; 5-amino-6-(D-ribitylamino)uracil from GTP: step 2/4.</text>
</comment>
<evidence type="ECO:0000256" key="9">
    <source>
        <dbReference type="ARBA" id="ARBA00049861"/>
    </source>
</evidence>
<evidence type="ECO:0000256" key="6">
    <source>
        <dbReference type="ARBA" id="ARBA00022857"/>
    </source>
</evidence>
<dbReference type="PANTHER" id="PTHR38011:SF7">
    <property type="entry name" value="2,5-DIAMINO-6-RIBOSYLAMINO-4(3H)-PYRIMIDINONE 5'-PHOSPHATE REDUCTASE"/>
    <property type="match status" value="1"/>
</dbReference>
<protein>
    <recommendedName>
        <fullName evidence="11">Riboflavin biosynthesis protein RibD</fullName>
    </recommendedName>
    <domain>
        <recommendedName>
            <fullName evidence="11">Diaminohydroxyphosphoribosylaminopyrimidine deaminase</fullName>
            <shortName evidence="11">DRAP deaminase</shortName>
            <ecNumber evidence="11">3.5.4.26</ecNumber>
        </recommendedName>
        <alternativeName>
            <fullName evidence="11">Riboflavin-specific deaminase</fullName>
        </alternativeName>
    </domain>
    <domain>
        <recommendedName>
            <fullName evidence="11">5-amino-6-(5-phosphoribosylamino)uracil reductase</fullName>
            <ecNumber evidence="11">1.1.1.193</ecNumber>
        </recommendedName>
        <alternativeName>
            <fullName evidence="11">HTP reductase</fullName>
        </alternativeName>
    </domain>
</protein>
<evidence type="ECO:0000259" key="12">
    <source>
        <dbReference type="PROSITE" id="PS51747"/>
    </source>
</evidence>
<reference evidence="13 14" key="1">
    <citation type="submission" date="2019-03" db="EMBL/GenBank/DDBJ databases">
        <title>Complete Genome Sequence of Leuconostoc kimchii strain NKJ218 Isolated from Homemade Kimchi.</title>
        <authorList>
            <person name="Jung J.Y."/>
            <person name="Jin H.M."/>
            <person name="Jung J.-W."/>
            <person name="Lee S.-Y."/>
            <person name="Ryu B.-G."/>
            <person name="Han S.-S."/>
            <person name="Kang H.K."/>
            <person name="Choi H.W."/>
            <person name="Chung E.J."/>
            <person name="Choi K.-M."/>
        </authorList>
    </citation>
    <scope>NUCLEOTIDE SEQUENCE [LARGE SCALE GENOMIC DNA]</scope>
    <source>
        <strain evidence="13 14">NKJ218</strain>
    </source>
</reference>
<dbReference type="Proteomes" id="UP000295756">
    <property type="component" value="Chromosome"/>
</dbReference>
<evidence type="ECO:0000256" key="1">
    <source>
        <dbReference type="ARBA" id="ARBA00002151"/>
    </source>
</evidence>
<evidence type="ECO:0000256" key="11">
    <source>
        <dbReference type="PIRNR" id="PIRNR006769"/>
    </source>
</evidence>
<dbReference type="Gene3D" id="3.40.140.10">
    <property type="entry name" value="Cytidine Deaminase, domain 2"/>
    <property type="match status" value="1"/>
</dbReference>
<dbReference type="Pfam" id="PF00383">
    <property type="entry name" value="dCMP_cyt_deam_1"/>
    <property type="match status" value="1"/>
</dbReference>
<evidence type="ECO:0000256" key="5">
    <source>
        <dbReference type="ARBA" id="ARBA00007417"/>
    </source>
</evidence>
<dbReference type="NCBIfam" id="TIGR00326">
    <property type="entry name" value="eubact_ribD"/>
    <property type="match status" value="1"/>
</dbReference>
<dbReference type="InterPro" id="IPR024072">
    <property type="entry name" value="DHFR-like_dom_sf"/>
</dbReference>
<dbReference type="EC" id="3.5.4.26" evidence="11"/>
<comment type="catalytic activity">
    <reaction evidence="10 11">
        <text>2,5-diamino-6-hydroxy-4-(5-phosphoribosylamino)-pyrimidine + H2O + H(+) = 5-amino-6-(5-phospho-D-ribosylamino)uracil + NH4(+)</text>
        <dbReference type="Rhea" id="RHEA:21868"/>
        <dbReference type="ChEBI" id="CHEBI:15377"/>
        <dbReference type="ChEBI" id="CHEBI:15378"/>
        <dbReference type="ChEBI" id="CHEBI:28938"/>
        <dbReference type="ChEBI" id="CHEBI:58453"/>
        <dbReference type="ChEBI" id="CHEBI:58614"/>
        <dbReference type="EC" id="3.5.4.26"/>
    </reaction>
</comment>
<dbReference type="GO" id="GO:0008703">
    <property type="term" value="F:5-amino-6-(5-phosphoribosylamino)uracil reductase activity"/>
    <property type="evidence" value="ECO:0007669"/>
    <property type="project" value="UniProtKB-EC"/>
</dbReference>
<organism evidence="13 14">
    <name type="scientific">Leuconostoc kimchii</name>
    <dbReference type="NCBI Taxonomy" id="136609"/>
    <lineage>
        <taxon>Bacteria</taxon>
        <taxon>Bacillati</taxon>
        <taxon>Bacillota</taxon>
        <taxon>Bacilli</taxon>
        <taxon>Lactobacillales</taxon>
        <taxon>Lactobacillaceae</taxon>
        <taxon>Leuconostoc</taxon>
    </lineage>
</organism>
<comment type="function">
    <text evidence="1 11">Converts 2,5-diamino-6-(ribosylamino)-4(3h)-pyrimidinone 5'-phosphate into 5-amino-6-(ribosylamino)-2,4(1h,3h)-pyrimidinedione 5'-phosphate.</text>
</comment>
<keyword evidence="11" id="KW-0686">Riboflavin biosynthesis</keyword>
<proteinExistence type="inferred from homology"/>
<dbReference type="EC" id="1.1.1.193" evidence="11"/>
<evidence type="ECO:0000256" key="2">
    <source>
        <dbReference type="ARBA" id="ARBA00004882"/>
    </source>
</evidence>
<keyword evidence="14" id="KW-1185">Reference proteome</keyword>
<keyword evidence="7 11" id="KW-0560">Oxidoreductase</keyword>
<keyword evidence="11 13" id="KW-0378">Hydrolase</keyword>
<dbReference type="PROSITE" id="PS51747">
    <property type="entry name" value="CYT_DCMP_DEAMINASES_2"/>
    <property type="match status" value="1"/>
</dbReference>
<dbReference type="InterPro" id="IPR016193">
    <property type="entry name" value="Cytidine_deaminase-like"/>
</dbReference>
<comment type="catalytic activity">
    <reaction evidence="9 11">
        <text>5-amino-6-(5-phospho-D-ribitylamino)uracil + NADP(+) = 5-amino-6-(5-phospho-D-ribosylamino)uracil + NADPH + H(+)</text>
        <dbReference type="Rhea" id="RHEA:17845"/>
        <dbReference type="ChEBI" id="CHEBI:15378"/>
        <dbReference type="ChEBI" id="CHEBI:57783"/>
        <dbReference type="ChEBI" id="CHEBI:58349"/>
        <dbReference type="ChEBI" id="CHEBI:58421"/>
        <dbReference type="ChEBI" id="CHEBI:58453"/>
        <dbReference type="EC" id="1.1.1.193"/>
    </reaction>
</comment>
<dbReference type="RefSeq" id="WP_013975008.1">
    <property type="nucleotide sequence ID" value="NZ_CP037939.1"/>
</dbReference>
<dbReference type="PANTHER" id="PTHR38011">
    <property type="entry name" value="DIHYDROFOLATE REDUCTASE FAMILY PROTEIN (AFU_ORTHOLOGUE AFUA_8G06820)"/>
    <property type="match status" value="1"/>
</dbReference>
<evidence type="ECO:0000256" key="7">
    <source>
        <dbReference type="ARBA" id="ARBA00023002"/>
    </source>
</evidence>
<dbReference type="InterPro" id="IPR002734">
    <property type="entry name" value="RibDG_C"/>
</dbReference>
<name>A0ABX5SNC2_9LACO</name>
<keyword evidence="6 11" id="KW-0521">NADP</keyword>
<evidence type="ECO:0000256" key="10">
    <source>
        <dbReference type="ARBA" id="ARBA00049886"/>
    </source>
</evidence>
<dbReference type="SUPFAM" id="SSF53597">
    <property type="entry name" value="Dihydrofolate reductase-like"/>
    <property type="match status" value="1"/>
</dbReference>
<comment type="cofactor">
    <cofactor evidence="11">
        <name>Zn(2+)</name>
        <dbReference type="ChEBI" id="CHEBI:29105"/>
    </cofactor>
    <text evidence="11">Binds 1 zinc ion.</text>
</comment>
<evidence type="ECO:0000313" key="14">
    <source>
        <dbReference type="Proteomes" id="UP000295756"/>
    </source>
</evidence>
<keyword evidence="11" id="KW-0479">Metal-binding</keyword>
<evidence type="ECO:0000256" key="4">
    <source>
        <dbReference type="ARBA" id="ARBA00005259"/>
    </source>
</evidence>
<dbReference type="PIRSF" id="PIRSF006769">
    <property type="entry name" value="RibD"/>
    <property type="match status" value="1"/>
</dbReference>
<dbReference type="SUPFAM" id="SSF53927">
    <property type="entry name" value="Cytidine deaminase-like"/>
    <property type="match status" value="1"/>
</dbReference>
<evidence type="ECO:0000256" key="8">
    <source>
        <dbReference type="ARBA" id="ARBA00023268"/>
    </source>
</evidence>
<dbReference type="EMBL" id="CP037939">
    <property type="protein sequence ID" value="QBR47660.1"/>
    <property type="molecule type" value="Genomic_DNA"/>
</dbReference>
<comment type="similarity">
    <text evidence="4 11">In the N-terminal section; belongs to the cytidine and deoxycytidylate deaminase family.</text>
</comment>
<evidence type="ECO:0000256" key="3">
    <source>
        <dbReference type="ARBA" id="ARBA00004910"/>
    </source>
</evidence>
<gene>
    <name evidence="13" type="primary">ribD</name>
    <name evidence="13" type="ORF">EW139_05810</name>
</gene>
<dbReference type="InterPro" id="IPR004794">
    <property type="entry name" value="Eubact_RibD"/>
</dbReference>
<accession>A0ABX5SNC2</accession>
<dbReference type="InterPro" id="IPR002125">
    <property type="entry name" value="CMP_dCMP_dom"/>
</dbReference>
<dbReference type="Gene3D" id="3.40.430.10">
    <property type="entry name" value="Dihydrofolate Reductase, subunit A"/>
    <property type="match status" value="1"/>
</dbReference>
<dbReference type="Pfam" id="PF01872">
    <property type="entry name" value="RibD_C"/>
    <property type="match status" value="1"/>
</dbReference>
<dbReference type="CDD" id="cd01284">
    <property type="entry name" value="Riboflavin_deaminase-reductase"/>
    <property type="match status" value="1"/>
</dbReference>
<evidence type="ECO:0000313" key="13">
    <source>
        <dbReference type="EMBL" id="QBR47660.1"/>
    </source>
</evidence>
<dbReference type="GO" id="GO:0008835">
    <property type="term" value="F:diaminohydroxyphosphoribosylaminopyrimidine deaminase activity"/>
    <property type="evidence" value="ECO:0007669"/>
    <property type="project" value="UniProtKB-EC"/>
</dbReference>
<comment type="pathway">
    <text evidence="3 11">Cofactor biosynthesis; riboflavin biosynthesis; 5-amino-6-(D-ribitylamino)uracil from GTP: step 3/4.</text>
</comment>
<keyword evidence="8" id="KW-0511">Multifunctional enzyme</keyword>
<comment type="similarity">
    <text evidence="5 11">In the C-terminal section; belongs to the HTP reductase family.</text>
</comment>
<keyword evidence="11" id="KW-0862">Zinc</keyword>